<dbReference type="Gene3D" id="2.30.29.30">
    <property type="entry name" value="Pleckstrin-homology domain (PH domain)/Phosphotyrosine-binding domain (PTB)"/>
    <property type="match status" value="1"/>
</dbReference>
<organism evidence="4 5">
    <name type="scientific">Emergomyces africanus</name>
    <dbReference type="NCBI Taxonomy" id="1955775"/>
    <lineage>
        <taxon>Eukaryota</taxon>
        <taxon>Fungi</taxon>
        <taxon>Dikarya</taxon>
        <taxon>Ascomycota</taxon>
        <taxon>Pezizomycotina</taxon>
        <taxon>Eurotiomycetes</taxon>
        <taxon>Eurotiomycetidae</taxon>
        <taxon>Onygenales</taxon>
        <taxon>Ajellomycetaceae</taxon>
        <taxon>Emergomyces</taxon>
    </lineage>
</organism>
<gene>
    <name evidence="4" type="ORF">ACJ72_01840</name>
</gene>
<dbReference type="SMART" id="SM00233">
    <property type="entry name" value="PH"/>
    <property type="match status" value="1"/>
</dbReference>
<dbReference type="InterPro" id="IPR011993">
    <property type="entry name" value="PH-like_dom_sf"/>
</dbReference>
<dbReference type="EMBL" id="LGUA01000134">
    <property type="protein sequence ID" value="OAX83803.1"/>
    <property type="molecule type" value="Genomic_DNA"/>
</dbReference>
<protein>
    <recommendedName>
        <fullName evidence="3">PH domain-containing protein</fullName>
    </recommendedName>
</protein>
<comment type="caution">
    <text evidence="4">The sequence shown here is derived from an EMBL/GenBank/DDBJ whole genome shotgun (WGS) entry which is preliminary data.</text>
</comment>
<feature type="compositionally biased region" description="Polar residues" evidence="2">
    <location>
        <begin position="1"/>
        <end position="11"/>
    </location>
</feature>
<dbReference type="InterPro" id="IPR046869">
    <property type="entry name" value="SLM1/RGC1-like_PH"/>
</dbReference>
<dbReference type="PANTHER" id="PTHR31941:SF1">
    <property type="entry name" value="CYTOSKELETAL SIGNALING PROTEIN SLM1"/>
    <property type="match status" value="1"/>
</dbReference>
<feature type="compositionally biased region" description="Low complexity" evidence="2">
    <location>
        <begin position="463"/>
        <end position="475"/>
    </location>
</feature>
<feature type="domain" description="PH" evidence="3">
    <location>
        <begin position="296"/>
        <end position="405"/>
    </location>
</feature>
<evidence type="ECO:0000256" key="1">
    <source>
        <dbReference type="ARBA" id="ARBA00022553"/>
    </source>
</evidence>
<feature type="region of interest" description="Disordered" evidence="2">
    <location>
        <begin position="403"/>
        <end position="475"/>
    </location>
</feature>
<feature type="compositionally biased region" description="Low complexity" evidence="2">
    <location>
        <begin position="425"/>
        <end position="436"/>
    </location>
</feature>
<keyword evidence="1" id="KW-0597">Phosphoprotein</keyword>
<reference evidence="4 5" key="1">
    <citation type="submission" date="2015-07" db="EMBL/GenBank/DDBJ databases">
        <title>Emmonsia species relationships and genome sequence.</title>
        <authorList>
            <person name="Cuomo C.A."/>
            <person name="Schwartz I.S."/>
            <person name="Kenyon C."/>
            <person name="de Hoog G.S."/>
            <person name="Govender N.P."/>
            <person name="Botha A."/>
            <person name="Moreno L."/>
            <person name="de Vries M."/>
            <person name="Munoz J.F."/>
            <person name="Stielow J.B."/>
        </authorList>
    </citation>
    <scope>NUCLEOTIDE SEQUENCE [LARGE SCALE GENOMIC DNA]</scope>
    <source>
        <strain evidence="4 5">CBS 136260</strain>
    </source>
</reference>
<dbReference type="InterPro" id="IPR001849">
    <property type="entry name" value="PH_domain"/>
</dbReference>
<dbReference type="SUPFAM" id="SSF103657">
    <property type="entry name" value="BAR/IMD domain-like"/>
    <property type="match status" value="1"/>
</dbReference>
<dbReference type="AlphaFoldDB" id="A0A1B7P469"/>
<dbReference type="OrthoDB" id="2264563at2759"/>
<name>A0A1B7P469_9EURO</name>
<feature type="region of interest" description="Disordered" evidence="2">
    <location>
        <begin position="1"/>
        <end position="27"/>
    </location>
</feature>
<dbReference type="SUPFAM" id="SSF50729">
    <property type="entry name" value="PH domain-like"/>
    <property type="match status" value="1"/>
</dbReference>
<feature type="compositionally biased region" description="Polar residues" evidence="2">
    <location>
        <begin position="403"/>
        <end position="424"/>
    </location>
</feature>
<evidence type="ECO:0000256" key="2">
    <source>
        <dbReference type="SAM" id="MobiDB-lite"/>
    </source>
</evidence>
<evidence type="ECO:0000313" key="5">
    <source>
        <dbReference type="Proteomes" id="UP000091918"/>
    </source>
</evidence>
<accession>A0A1B7P469</accession>
<dbReference type="STRING" id="1658172.A0A1B7P469"/>
<dbReference type="Gene3D" id="1.20.1270.60">
    <property type="entry name" value="Arfaptin homology (AH) domain/BAR domain"/>
    <property type="match status" value="1"/>
</dbReference>
<feature type="compositionally biased region" description="Low complexity" evidence="2">
    <location>
        <begin position="12"/>
        <end position="22"/>
    </location>
</feature>
<evidence type="ECO:0000313" key="4">
    <source>
        <dbReference type="EMBL" id="OAX83803.1"/>
    </source>
</evidence>
<dbReference type="InterPro" id="IPR027267">
    <property type="entry name" value="AH/BAR_dom_sf"/>
</dbReference>
<dbReference type="Proteomes" id="UP000091918">
    <property type="component" value="Unassembled WGS sequence"/>
</dbReference>
<evidence type="ECO:0000259" key="3">
    <source>
        <dbReference type="PROSITE" id="PS50003"/>
    </source>
</evidence>
<dbReference type="Pfam" id="PF20400">
    <property type="entry name" value="BAR_4"/>
    <property type="match status" value="1"/>
</dbReference>
<dbReference type="InterPro" id="IPR046868">
    <property type="entry name" value="BAR_4"/>
</dbReference>
<proteinExistence type="predicted"/>
<dbReference type="PANTHER" id="PTHR31941">
    <property type="entry name" value="CYTOSKELETAL SIGNALING PROTEIN SLM1"/>
    <property type="match status" value="1"/>
</dbReference>
<dbReference type="Pfam" id="PF20399">
    <property type="entry name" value="PH_20"/>
    <property type="match status" value="1"/>
</dbReference>
<sequence>MDSTTLPQRSATVNTVTSTNTSKSDDDLILESDMNEAWKHTCKYLENYISTTHKVQRSQSKELEKLLKALPESLDEAVHFSDSKDGVNGLFDNLRSNTAAIANLHLETEKTLKTTVLPILEKLHQEIKSKAKELHHGAEKGTKHVVRARAVTQKHVEMLGQYTAAFDSSNGGKLDPAHDPYILCRGTNHRMNKQIIEENNLLNEMLQVQNSFVTFEAHILQSIQNAISQFSQCMSAQSDRQRQTYTNIVNAAQRIPPELEWADFYTRNQASLLDPDTAPRSISDAPFPNQHHAATEALMEGILERKSRAMIKGYNSGYYAVTPAGYLHGFKDNDDHRHDPTPDITLYLPDSTVCHSDGLKFTIKGKDVSGGKVGQTFATTTELKFKAHSKGDAERWLNTLNAKSAPGSASVSQKTSPSVSRTTSGAHGAPPLAHPATVATETSPTPASQQEEGTIVQTDDKVVTPTTPVAASGKS</sequence>
<dbReference type="PROSITE" id="PS50003">
    <property type="entry name" value="PH_DOMAIN"/>
    <property type="match status" value="1"/>
</dbReference>
<keyword evidence="5" id="KW-1185">Reference proteome</keyword>
<feature type="compositionally biased region" description="Polar residues" evidence="2">
    <location>
        <begin position="439"/>
        <end position="457"/>
    </location>
</feature>